<reference evidence="2" key="1">
    <citation type="journal article" date="2022" name="Int. J. Mol. Sci.">
        <title>Draft Genome of Tanacetum Coccineum: Genomic Comparison of Closely Related Tanacetum-Family Plants.</title>
        <authorList>
            <person name="Yamashiro T."/>
            <person name="Shiraishi A."/>
            <person name="Nakayama K."/>
            <person name="Satake H."/>
        </authorList>
    </citation>
    <scope>NUCLEOTIDE SEQUENCE</scope>
</reference>
<gene>
    <name evidence="2" type="ORF">Tco_0953932</name>
</gene>
<evidence type="ECO:0000256" key="1">
    <source>
        <dbReference type="SAM" id="SignalP"/>
    </source>
</evidence>
<name>A0ABQ5E205_9ASTR</name>
<accession>A0ABQ5E205</accession>
<comment type="caution">
    <text evidence="2">The sequence shown here is derived from an EMBL/GenBank/DDBJ whole genome shotgun (WGS) entry which is preliminary data.</text>
</comment>
<reference evidence="2" key="2">
    <citation type="submission" date="2022-01" db="EMBL/GenBank/DDBJ databases">
        <authorList>
            <person name="Yamashiro T."/>
            <person name="Shiraishi A."/>
            <person name="Satake H."/>
            <person name="Nakayama K."/>
        </authorList>
    </citation>
    <scope>NUCLEOTIDE SEQUENCE</scope>
</reference>
<feature type="signal peptide" evidence="1">
    <location>
        <begin position="1"/>
        <end position="23"/>
    </location>
</feature>
<evidence type="ECO:0008006" key="4">
    <source>
        <dbReference type="Google" id="ProtNLM"/>
    </source>
</evidence>
<evidence type="ECO:0000313" key="3">
    <source>
        <dbReference type="Proteomes" id="UP001151760"/>
    </source>
</evidence>
<evidence type="ECO:0000313" key="2">
    <source>
        <dbReference type="EMBL" id="GJT45217.1"/>
    </source>
</evidence>
<dbReference type="EMBL" id="BQNB010015882">
    <property type="protein sequence ID" value="GJT45217.1"/>
    <property type="molecule type" value="Genomic_DNA"/>
</dbReference>
<keyword evidence="1" id="KW-0732">Signal</keyword>
<dbReference type="Proteomes" id="UP001151760">
    <property type="component" value="Unassembled WGS sequence"/>
</dbReference>
<protein>
    <recommendedName>
        <fullName evidence="4">Secreted protein</fullName>
    </recommendedName>
</protein>
<proteinExistence type="predicted"/>
<keyword evidence="3" id="KW-1185">Reference proteome</keyword>
<organism evidence="2 3">
    <name type="scientific">Tanacetum coccineum</name>
    <dbReference type="NCBI Taxonomy" id="301880"/>
    <lineage>
        <taxon>Eukaryota</taxon>
        <taxon>Viridiplantae</taxon>
        <taxon>Streptophyta</taxon>
        <taxon>Embryophyta</taxon>
        <taxon>Tracheophyta</taxon>
        <taxon>Spermatophyta</taxon>
        <taxon>Magnoliopsida</taxon>
        <taxon>eudicotyledons</taxon>
        <taxon>Gunneridae</taxon>
        <taxon>Pentapetalae</taxon>
        <taxon>asterids</taxon>
        <taxon>campanulids</taxon>
        <taxon>Asterales</taxon>
        <taxon>Asteraceae</taxon>
        <taxon>Asteroideae</taxon>
        <taxon>Anthemideae</taxon>
        <taxon>Anthemidinae</taxon>
        <taxon>Tanacetum</taxon>
    </lineage>
</organism>
<sequence length="78" mass="8414">MEMMVRWLWWWSSVGWSLTGMEGDWGPRKWGGDDAGGVIRCGGDIGDGVRRLVMVADDGGWPELGRSDAGKMRGGSGG</sequence>
<feature type="chain" id="PRO_5046732288" description="Secreted protein" evidence="1">
    <location>
        <begin position="24"/>
        <end position="78"/>
    </location>
</feature>